<feature type="compositionally biased region" description="Basic and acidic residues" evidence="3">
    <location>
        <begin position="943"/>
        <end position="966"/>
    </location>
</feature>
<comment type="caution">
    <text evidence="6">The sequence shown here is derived from an EMBL/GenBank/DDBJ whole genome shotgun (WGS) entry which is preliminary data.</text>
</comment>
<accession>A0AAN9Z9U3</accession>
<keyword evidence="4" id="KW-0472">Membrane</keyword>
<keyword evidence="7" id="KW-1185">Reference proteome</keyword>
<gene>
    <name evidence="6" type="ORF">R5R35_005268</name>
</gene>
<feature type="chain" id="PRO_5042902527" evidence="5">
    <location>
        <begin position="24"/>
        <end position="1627"/>
    </location>
</feature>
<feature type="compositionally biased region" description="Acidic residues" evidence="3">
    <location>
        <begin position="1095"/>
        <end position="1106"/>
    </location>
</feature>
<reference evidence="6 7" key="1">
    <citation type="submission" date="2024-03" db="EMBL/GenBank/DDBJ databases">
        <title>The genome assembly and annotation of the cricket Gryllus longicercus Weissman &amp; Gray.</title>
        <authorList>
            <person name="Szrajer S."/>
            <person name="Gray D."/>
            <person name="Ylla G."/>
        </authorList>
    </citation>
    <scope>NUCLEOTIDE SEQUENCE [LARGE SCALE GENOMIC DNA]</scope>
    <source>
        <strain evidence="6">DAG 2021-001</strain>
        <tissue evidence="6">Whole body minus gut</tissue>
    </source>
</reference>
<evidence type="ECO:0000313" key="7">
    <source>
        <dbReference type="Proteomes" id="UP001378592"/>
    </source>
</evidence>
<feature type="compositionally biased region" description="Low complexity" evidence="3">
    <location>
        <begin position="1557"/>
        <end position="1570"/>
    </location>
</feature>
<feature type="compositionally biased region" description="Acidic residues" evidence="3">
    <location>
        <begin position="1238"/>
        <end position="1247"/>
    </location>
</feature>
<evidence type="ECO:0000313" key="6">
    <source>
        <dbReference type="EMBL" id="KAK7867914.1"/>
    </source>
</evidence>
<feature type="compositionally biased region" description="Basic and acidic residues" evidence="3">
    <location>
        <begin position="442"/>
        <end position="454"/>
    </location>
</feature>
<dbReference type="InterPro" id="IPR001611">
    <property type="entry name" value="Leu-rich_rpt"/>
</dbReference>
<feature type="transmembrane region" description="Helical" evidence="4">
    <location>
        <begin position="1398"/>
        <end position="1420"/>
    </location>
</feature>
<feature type="compositionally biased region" description="Acidic residues" evidence="3">
    <location>
        <begin position="766"/>
        <end position="785"/>
    </location>
</feature>
<feature type="compositionally biased region" description="Basic and acidic residues" evidence="3">
    <location>
        <begin position="711"/>
        <end position="721"/>
    </location>
</feature>
<feature type="compositionally biased region" description="Acidic residues" evidence="3">
    <location>
        <begin position="455"/>
        <end position="487"/>
    </location>
</feature>
<keyword evidence="1" id="KW-0433">Leucine-rich repeat</keyword>
<keyword evidence="4" id="KW-0812">Transmembrane</keyword>
<evidence type="ECO:0000256" key="2">
    <source>
        <dbReference type="ARBA" id="ARBA00022737"/>
    </source>
</evidence>
<feature type="compositionally biased region" description="Acidic residues" evidence="3">
    <location>
        <begin position="607"/>
        <end position="620"/>
    </location>
</feature>
<protein>
    <submittedName>
        <fullName evidence="6">Uncharacterized protein</fullName>
    </submittedName>
</protein>
<feature type="compositionally biased region" description="Acidic residues" evidence="3">
    <location>
        <begin position="407"/>
        <end position="416"/>
    </location>
</feature>
<name>A0AAN9Z9U3_9ORTH</name>
<feature type="compositionally biased region" description="Acidic residues" evidence="3">
    <location>
        <begin position="1288"/>
        <end position="1298"/>
    </location>
</feature>
<dbReference type="Gene3D" id="3.80.10.10">
    <property type="entry name" value="Ribonuclease Inhibitor"/>
    <property type="match status" value="2"/>
</dbReference>
<feature type="compositionally biased region" description="Basic and acidic residues" evidence="3">
    <location>
        <begin position="1431"/>
        <end position="1444"/>
    </location>
</feature>
<organism evidence="6 7">
    <name type="scientific">Gryllus longicercus</name>
    <dbReference type="NCBI Taxonomy" id="2509291"/>
    <lineage>
        <taxon>Eukaryota</taxon>
        <taxon>Metazoa</taxon>
        <taxon>Ecdysozoa</taxon>
        <taxon>Arthropoda</taxon>
        <taxon>Hexapoda</taxon>
        <taxon>Insecta</taxon>
        <taxon>Pterygota</taxon>
        <taxon>Neoptera</taxon>
        <taxon>Polyneoptera</taxon>
        <taxon>Orthoptera</taxon>
        <taxon>Ensifera</taxon>
        <taxon>Gryllidea</taxon>
        <taxon>Grylloidea</taxon>
        <taxon>Gryllidae</taxon>
        <taxon>Gryllinae</taxon>
        <taxon>Gryllus</taxon>
    </lineage>
</organism>
<dbReference type="Pfam" id="PF13855">
    <property type="entry name" value="LRR_8"/>
    <property type="match status" value="2"/>
</dbReference>
<evidence type="ECO:0000256" key="3">
    <source>
        <dbReference type="SAM" id="MobiDB-lite"/>
    </source>
</evidence>
<keyword evidence="2" id="KW-0677">Repeat</keyword>
<feature type="compositionally biased region" description="Acidic residues" evidence="3">
    <location>
        <begin position="996"/>
        <end position="1017"/>
    </location>
</feature>
<feature type="compositionally biased region" description="Acidic residues" evidence="3">
    <location>
        <begin position="341"/>
        <end position="364"/>
    </location>
</feature>
<feature type="compositionally biased region" description="Acidic residues" evidence="3">
    <location>
        <begin position="842"/>
        <end position="861"/>
    </location>
</feature>
<feature type="compositionally biased region" description="Acidic residues" evidence="3">
    <location>
        <begin position="968"/>
        <end position="982"/>
    </location>
</feature>
<dbReference type="Proteomes" id="UP001378592">
    <property type="component" value="Unassembled WGS sequence"/>
</dbReference>
<feature type="signal peptide" evidence="5">
    <location>
        <begin position="1"/>
        <end position="23"/>
    </location>
</feature>
<dbReference type="InterPro" id="IPR032675">
    <property type="entry name" value="LRR_dom_sf"/>
</dbReference>
<feature type="region of interest" description="Disordered" evidence="3">
    <location>
        <begin position="1426"/>
        <end position="1596"/>
    </location>
</feature>
<feature type="compositionally biased region" description="Acidic residues" evidence="3">
    <location>
        <begin position="527"/>
        <end position="548"/>
    </location>
</feature>
<dbReference type="InterPro" id="IPR003591">
    <property type="entry name" value="Leu-rich_rpt_typical-subtyp"/>
</dbReference>
<feature type="compositionally biased region" description="Acidic residues" evidence="3">
    <location>
        <begin position="871"/>
        <end position="884"/>
    </location>
</feature>
<feature type="compositionally biased region" description="Acidic residues" evidence="3">
    <location>
        <begin position="688"/>
        <end position="697"/>
    </location>
</feature>
<dbReference type="EMBL" id="JAZDUA010000105">
    <property type="protein sequence ID" value="KAK7867914.1"/>
    <property type="molecule type" value="Genomic_DNA"/>
</dbReference>
<sequence>MGAVRAALLLLLLLCALLALAVAAPTEEPSRGACPRGCRCFAAAGAGAEDETAANCSSPAAALALGARLRVLRLSRFDDHLSVKEGAFRALSGLRELHLDHLGLVKVYPGAFRGLNQLETLDLSHNALSAGDEVSRALRDLPALRRLSLRGNNFGAAHGVAPALASRTLKFVDLGRCKLRALPPTVFAGLTHVRHIVLDGNFIREFVAAAFPRSVVSLDLSHNDIERVSVAELNKLENVDSIELAENPIHCTCELLKISFEYNMNKAVVCAYPKQLMGKDLLKIKKHQVCAGHKKVKREAGNELDDEALSAEELANGDDLGTNPQEDDPEDTVDAVNNPIEETDADDAEGDANAADTEEEEEETPEQHPDNLANEPKGPAVGNARDEAEETEPEAPAASAEEKNAPDEEPEDVDGIAEERKSSKETEKIVLDDGINEEEGEVVDHAAPHAKSDTPPDEADDTEEEPEEAAEPPADGEEEEPADDENVESTHVGAAIRNDDMENEDDADENAQETSNVEPVEPSDKEDNAEEEESAAENDDDVAEEDPPESLPASAYNHIKTEDENASQDKETGGENEAEHNEEPVPDKAPIKTDNENYSAPEVADPPLEEPTDSEIEDYSAPEVADPPKDDNIDDDDAETRDAVIPDAPNSGNEDPLKETPEEAESAEEENTPEHTHTIPAAAVPDSTLDDDVEETDIGNSQGAAIAGEGARMETDPKTEDADNADGDVPDDDETETQNEDEDALNTVNNEDDTLSAVVPSRTNDNEGEDNSDEADNAETDDEVENVPSNGNVVHSSGVGARVESEDREVDAADAAADADEGTDGDANGDGNTSILAAGINVEDENKEETDPNPDNEDDTDSAGNTGVDTIENEAEENTEEENEDAKNSDVLVAAGLDNGSEEGEGDENGEESENLGTGLVDAAEETKNIEEEKTLEEELEDDRSHATLGHEDIDREISGAEHTNDAADNEPTEEKVEDGDEMPIIIPPQTSDKQNEDDNVDTNDDELERENDILDENENKHTGQSQTEGTGDTDGDEPKEYEEVIEGDEQQRISPGGALSVAPTDNEDSEEEGSGNVLDALEDTAGDTHKYEDDWADAAETDNANENEAVPPLGNADSKEVAGDYGERSGERVDEAARVDPSEEPPLVIAAGDDASEEEYTGSGAGAVVPGDVPLDRGDEEPASNEEDEGSGQAVPFGHVPAITGDVTEKPDDEDEDGSGKGVFIPVLPGRDRPEDTDVEVDEGMDGLDYNDKATTVAPVVASEDEIVPRVHMPPQAAPPGVREEEPLPSEEDEEIPAEGGAVVPEGEPEDAQGRDRSDSGRALVPAERPASADDVDDTDAEAPDENANAGEDGDLNVDVAPGMDDAKKGNIAEADEDRADGSEALNKDAAMSMNTIASYVVLGAIMIIVVFLLGYAVCRSRRQKSPSALDKDPENPDRELQEVNKPLINNHHPAAPEKEPLDETQQPLMTKEQEASLTVDPEKKPLTEDTTDAANHKTKQNGSVPEVAVVEKQAVPMANGKAASPAAERAPSPAAPAPAPSPTAAAAPPSPTTPTAPAAANGNALPLANGGGSVSPGAAPPPASSPAAPPVSPGAVRVVAKELPDSVAKRPVIIMNRGADPPQQV</sequence>
<feature type="compositionally biased region" description="Acidic residues" evidence="3">
    <location>
        <begin position="900"/>
        <end position="914"/>
    </location>
</feature>
<evidence type="ECO:0000256" key="1">
    <source>
        <dbReference type="ARBA" id="ARBA00022614"/>
    </source>
</evidence>
<proteinExistence type="predicted"/>
<dbReference type="PANTHER" id="PTHR24366:SF96">
    <property type="entry name" value="LEUCINE RICH REPEAT CONTAINING 53"/>
    <property type="match status" value="1"/>
</dbReference>
<keyword evidence="4" id="KW-1133">Transmembrane helix</keyword>
<dbReference type="PANTHER" id="PTHR24366">
    <property type="entry name" value="IG(IMMUNOGLOBULIN) AND LRR(LEUCINE RICH REPEAT) DOMAINS"/>
    <property type="match status" value="1"/>
</dbReference>
<feature type="compositionally biased region" description="Basic and acidic residues" evidence="3">
    <location>
        <begin position="417"/>
        <end position="431"/>
    </location>
</feature>
<feature type="compositionally biased region" description="Acidic residues" evidence="3">
    <location>
        <begin position="662"/>
        <end position="671"/>
    </location>
</feature>
<feature type="compositionally biased region" description="Basic and acidic residues" evidence="3">
    <location>
        <begin position="559"/>
        <end position="595"/>
    </location>
</feature>
<feature type="compositionally biased region" description="Low complexity" evidence="3">
    <location>
        <begin position="1524"/>
        <end position="1534"/>
    </location>
</feature>
<feature type="compositionally biased region" description="Acidic residues" evidence="3">
    <location>
        <begin position="1179"/>
        <end position="1191"/>
    </location>
</feature>
<evidence type="ECO:0000256" key="4">
    <source>
        <dbReference type="SAM" id="Phobius"/>
    </source>
</evidence>
<feature type="compositionally biased region" description="Acidic residues" evidence="3">
    <location>
        <begin position="501"/>
        <end position="511"/>
    </location>
</feature>
<dbReference type="SUPFAM" id="SSF52058">
    <property type="entry name" value="L domain-like"/>
    <property type="match status" value="1"/>
</dbReference>
<feature type="compositionally biased region" description="Acidic residues" evidence="3">
    <location>
        <begin position="1335"/>
        <end position="1346"/>
    </location>
</feature>
<keyword evidence="5" id="KW-0732">Signal</keyword>
<dbReference type="SMART" id="SM00369">
    <property type="entry name" value="LRR_TYP"/>
    <property type="match status" value="5"/>
</dbReference>
<feature type="compositionally biased region" description="Basic and acidic residues" evidence="3">
    <location>
        <begin position="1118"/>
        <end position="1142"/>
    </location>
</feature>
<feature type="region of interest" description="Disordered" evidence="3">
    <location>
        <begin position="314"/>
        <end position="1382"/>
    </location>
</feature>
<feature type="compositionally biased region" description="Pro residues" evidence="3">
    <location>
        <begin position="1580"/>
        <end position="1594"/>
    </location>
</feature>
<evidence type="ECO:0000256" key="5">
    <source>
        <dbReference type="SAM" id="SignalP"/>
    </source>
</evidence>
<feature type="compositionally biased region" description="Acidic residues" evidence="3">
    <location>
        <begin position="722"/>
        <end position="754"/>
    </location>
</feature>